<dbReference type="Proteomes" id="UP000241645">
    <property type="component" value="Unassembled WGS sequence"/>
</dbReference>
<feature type="signal peptide" evidence="1">
    <location>
        <begin position="1"/>
        <end position="26"/>
    </location>
</feature>
<accession>A0ABX5FUF1</accession>
<name>A0ABX5FUF1_9BACL</name>
<keyword evidence="3" id="KW-1185">Reference proteome</keyword>
<reference evidence="2 3" key="1">
    <citation type="submission" date="2018-03" db="EMBL/GenBank/DDBJ databases">
        <title>Brevisbacillus phylogenomics.</title>
        <authorList>
            <person name="Dunlap C."/>
        </authorList>
    </citation>
    <scope>NUCLEOTIDE SEQUENCE [LARGE SCALE GENOMIC DNA]</scope>
    <source>
        <strain evidence="2 3">NRRL B-41110</strain>
    </source>
</reference>
<evidence type="ECO:0000313" key="3">
    <source>
        <dbReference type="Proteomes" id="UP000241645"/>
    </source>
</evidence>
<comment type="caution">
    <text evidence="2">The sequence shown here is derived from an EMBL/GenBank/DDBJ whole genome shotgun (WGS) entry which is preliminary data.</text>
</comment>
<gene>
    <name evidence="2" type="ORF">C7R92_11955</name>
</gene>
<evidence type="ECO:0000256" key="1">
    <source>
        <dbReference type="SAM" id="SignalP"/>
    </source>
</evidence>
<feature type="chain" id="PRO_5046994757" evidence="1">
    <location>
        <begin position="27"/>
        <end position="197"/>
    </location>
</feature>
<dbReference type="EMBL" id="PXZO01000019">
    <property type="protein sequence ID" value="PSK10744.1"/>
    <property type="molecule type" value="Genomic_DNA"/>
</dbReference>
<proteinExistence type="predicted"/>
<sequence length="197" mass="22532">MLRKKLVLPISTLVLGLALFPQQTFAADWSKSKSWSESNYSAFPYEGNTSLKDTGDTVETHVRFTFDKKAIRELKSLGQYSQDDGVTYYTMDISVNDDNDETVSALDGGIYTDLPDPYMEVEDDPMGGNGYNDEAEVVCQDPDSLEAETDYRVEATWDVHDRGGTTFQFHSQLSTKDYSFEYNTIRYEFHVKQKFPW</sequence>
<protein>
    <submittedName>
        <fullName evidence="2">Uncharacterized protein</fullName>
    </submittedName>
</protein>
<keyword evidence="1" id="KW-0732">Signal</keyword>
<evidence type="ECO:0000313" key="2">
    <source>
        <dbReference type="EMBL" id="PSK10744.1"/>
    </source>
</evidence>
<organism evidence="2 3">
    <name type="scientific">Brevibacillus porteri</name>
    <dbReference type="NCBI Taxonomy" id="2126350"/>
    <lineage>
        <taxon>Bacteria</taxon>
        <taxon>Bacillati</taxon>
        <taxon>Bacillota</taxon>
        <taxon>Bacilli</taxon>
        <taxon>Bacillales</taxon>
        <taxon>Paenibacillaceae</taxon>
        <taxon>Brevibacillus</taxon>
    </lineage>
</organism>